<comment type="subcellular location">
    <subcellularLocation>
        <location evidence="1">Cell outer membrane</location>
    </subcellularLocation>
</comment>
<gene>
    <name evidence="4" type="ORF">M9978_13815</name>
</gene>
<evidence type="ECO:0000256" key="2">
    <source>
        <dbReference type="ARBA" id="ARBA00023136"/>
    </source>
</evidence>
<sequence length="109" mass="12147">MNFTETWSLGKLSLLGRVNYFSEFTVTSSTNVAQTFGDELVADVEATYTFNDHFSLSVGAQNLFDNYPDKDLRSIDPFTGLPGNGNQYIDVSPFGYSGGFWYVRAGIKF</sequence>
<proteinExistence type="predicted"/>
<dbReference type="RefSeq" id="WP_254294158.1">
    <property type="nucleotide sequence ID" value="NZ_JAMLDX010000010.1"/>
</dbReference>
<protein>
    <submittedName>
        <fullName evidence="4">TonB-dependent receptor</fullName>
    </submittedName>
</protein>
<comment type="caution">
    <text evidence="4">The sequence shown here is derived from an EMBL/GenBank/DDBJ whole genome shotgun (WGS) entry which is preliminary data.</text>
</comment>
<keyword evidence="2" id="KW-0472">Membrane</keyword>
<dbReference type="EMBL" id="JAMLDX010000010">
    <property type="protein sequence ID" value="MCP3731501.1"/>
    <property type="molecule type" value="Genomic_DNA"/>
</dbReference>
<keyword evidence="4" id="KW-0675">Receptor</keyword>
<dbReference type="AlphaFoldDB" id="A0A9X2KMI0"/>
<accession>A0A9X2KMI0</accession>
<reference evidence="4" key="1">
    <citation type="submission" date="2022-05" db="EMBL/GenBank/DDBJ databases">
        <title>Sphingomonas sp. strain MG17 Genome sequencing and assembly.</title>
        <authorList>
            <person name="Kim I."/>
        </authorList>
    </citation>
    <scope>NUCLEOTIDE SEQUENCE</scope>
    <source>
        <strain evidence="4">MG17</strain>
    </source>
</reference>
<dbReference type="PANTHER" id="PTHR47234:SF3">
    <property type="entry name" value="SECRETIN_TONB SHORT N-TERMINAL DOMAIN-CONTAINING PROTEIN"/>
    <property type="match status" value="1"/>
</dbReference>
<evidence type="ECO:0000313" key="4">
    <source>
        <dbReference type="EMBL" id="MCP3731501.1"/>
    </source>
</evidence>
<evidence type="ECO:0000256" key="1">
    <source>
        <dbReference type="ARBA" id="ARBA00004442"/>
    </source>
</evidence>
<dbReference type="PANTHER" id="PTHR47234">
    <property type="match status" value="1"/>
</dbReference>
<organism evidence="4 5">
    <name type="scientific">Sphingomonas tagetis</name>
    <dbReference type="NCBI Taxonomy" id="2949092"/>
    <lineage>
        <taxon>Bacteria</taxon>
        <taxon>Pseudomonadati</taxon>
        <taxon>Pseudomonadota</taxon>
        <taxon>Alphaproteobacteria</taxon>
        <taxon>Sphingomonadales</taxon>
        <taxon>Sphingomonadaceae</taxon>
        <taxon>Sphingomonas</taxon>
    </lineage>
</organism>
<dbReference type="InterPro" id="IPR036942">
    <property type="entry name" value="Beta-barrel_TonB_sf"/>
</dbReference>
<evidence type="ECO:0000313" key="5">
    <source>
        <dbReference type="Proteomes" id="UP001139451"/>
    </source>
</evidence>
<keyword evidence="5" id="KW-1185">Reference proteome</keyword>
<evidence type="ECO:0000256" key="3">
    <source>
        <dbReference type="ARBA" id="ARBA00023237"/>
    </source>
</evidence>
<name>A0A9X2KMI0_9SPHN</name>
<dbReference type="Proteomes" id="UP001139451">
    <property type="component" value="Unassembled WGS sequence"/>
</dbReference>
<keyword evidence="3" id="KW-0998">Cell outer membrane</keyword>
<dbReference type="SUPFAM" id="SSF56935">
    <property type="entry name" value="Porins"/>
    <property type="match status" value="1"/>
</dbReference>
<dbReference type="Gene3D" id="2.40.170.20">
    <property type="entry name" value="TonB-dependent receptor, beta-barrel domain"/>
    <property type="match status" value="1"/>
</dbReference>
<dbReference type="GO" id="GO:0009279">
    <property type="term" value="C:cell outer membrane"/>
    <property type="evidence" value="ECO:0007669"/>
    <property type="project" value="UniProtKB-SubCell"/>
</dbReference>